<keyword evidence="4 10" id="KW-0808">Transferase</keyword>
<dbReference type="Pfam" id="PF00856">
    <property type="entry name" value="SET"/>
    <property type="match status" value="1"/>
</dbReference>
<accession>A0A1Y1HIZ6</accession>
<dbReference type="InterPro" id="IPR046341">
    <property type="entry name" value="SET_dom_sf"/>
</dbReference>
<dbReference type="InterPro" id="IPR001214">
    <property type="entry name" value="SET_dom"/>
</dbReference>
<evidence type="ECO:0000256" key="7">
    <source>
        <dbReference type="ARBA" id="ARBA00022833"/>
    </source>
</evidence>
<dbReference type="PANTHER" id="PTHR46223">
    <property type="entry name" value="HISTONE-LYSINE N-METHYLTRANSFERASE SUV39H"/>
    <property type="match status" value="1"/>
</dbReference>
<evidence type="ECO:0000256" key="3">
    <source>
        <dbReference type="ARBA" id="ARBA00022603"/>
    </source>
</evidence>
<keyword evidence="11" id="KW-1185">Reference proteome</keyword>
<dbReference type="PROSITE" id="PS50280">
    <property type="entry name" value="SET"/>
    <property type="match status" value="1"/>
</dbReference>
<keyword evidence="2" id="KW-0158">Chromosome</keyword>
<dbReference type="InterPro" id="IPR003616">
    <property type="entry name" value="Post-SET_dom"/>
</dbReference>
<keyword evidence="6" id="KW-0479">Metal-binding</keyword>
<dbReference type="OMA" id="DGRQCCL"/>
<gene>
    <name evidence="10" type="ORF">KFL_000050100</name>
</gene>
<dbReference type="GO" id="GO:0032259">
    <property type="term" value="P:methylation"/>
    <property type="evidence" value="ECO:0007669"/>
    <property type="project" value="UniProtKB-KW"/>
</dbReference>
<keyword evidence="5" id="KW-0949">S-adenosyl-L-methionine</keyword>
<dbReference type="Gene3D" id="2.170.270.10">
    <property type="entry name" value="SET domain"/>
    <property type="match status" value="1"/>
</dbReference>
<dbReference type="PROSITE" id="PS50868">
    <property type="entry name" value="POST_SET"/>
    <property type="match status" value="1"/>
</dbReference>
<evidence type="ECO:0000313" key="11">
    <source>
        <dbReference type="Proteomes" id="UP000054558"/>
    </source>
</evidence>
<evidence type="ECO:0000256" key="4">
    <source>
        <dbReference type="ARBA" id="ARBA00022679"/>
    </source>
</evidence>
<evidence type="ECO:0000256" key="6">
    <source>
        <dbReference type="ARBA" id="ARBA00022723"/>
    </source>
</evidence>
<dbReference type="GO" id="GO:0008168">
    <property type="term" value="F:methyltransferase activity"/>
    <property type="evidence" value="ECO:0007669"/>
    <property type="project" value="UniProtKB-KW"/>
</dbReference>
<evidence type="ECO:0000313" key="10">
    <source>
        <dbReference type="EMBL" id="GAQ77873.1"/>
    </source>
</evidence>
<dbReference type="SUPFAM" id="SSF82199">
    <property type="entry name" value="SET domain"/>
    <property type="match status" value="1"/>
</dbReference>
<evidence type="ECO:0000256" key="1">
    <source>
        <dbReference type="ARBA" id="ARBA00004286"/>
    </source>
</evidence>
<evidence type="ECO:0000259" key="8">
    <source>
        <dbReference type="PROSITE" id="PS50280"/>
    </source>
</evidence>
<dbReference type="OrthoDB" id="5792673at2759"/>
<keyword evidence="7" id="KW-0862">Zinc</keyword>
<keyword evidence="3 10" id="KW-0489">Methyltransferase</keyword>
<feature type="domain" description="SET" evidence="8">
    <location>
        <begin position="34"/>
        <end position="168"/>
    </location>
</feature>
<dbReference type="Proteomes" id="UP000054558">
    <property type="component" value="Unassembled WGS sequence"/>
</dbReference>
<proteinExistence type="predicted"/>
<comment type="subcellular location">
    <subcellularLocation>
        <location evidence="1">Chromosome</location>
    </subcellularLocation>
</comment>
<dbReference type="EMBL" id="DF236954">
    <property type="protein sequence ID" value="GAQ77873.1"/>
    <property type="molecule type" value="Genomic_DNA"/>
</dbReference>
<feature type="domain" description="Post-SET" evidence="9">
    <location>
        <begin position="179"/>
        <end position="195"/>
    </location>
</feature>
<evidence type="ECO:0000259" key="9">
    <source>
        <dbReference type="PROSITE" id="PS50868"/>
    </source>
</evidence>
<name>A0A1Y1HIZ6_KLENI</name>
<evidence type="ECO:0000256" key="5">
    <source>
        <dbReference type="ARBA" id="ARBA00022691"/>
    </source>
</evidence>
<protein>
    <submittedName>
        <fullName evidence="10">Putative histone H3 (Lys9) methyltransferase</fullName>
    </submittedName>
</protein>
<dbReference type="AlphaFoldDB" id="A0A1Y1HIZ6"/>
<organism evidence="10 11">
    <name type="scientific">Klebsormidium nitens</name>
    <name type="common">Green alga</name>
    <name type="synonym">Ulothrix nitens</name>
    <dbReference type="NCBI Taxonomy" id="105231"/>
    <lineage>
        <taxon>Eukaryota</taxon>
        <taxon>Viridiplantae</taxon>
        <taxon>Streptophyta</taxon>
        <taxon>Klebsormidiophyceae</taxon>
        <taxon>Klebsormidiales</taxon>
        <taxon>Klebsormidiaceae</taxon>
        <taxon>Klebsormidium</taxon>
    </lineage>
</organism>
<dbReference type="GO" id="GO:0005694">
    <property type="term" value="C:chromosome"/>
    <property type="evidence" value="ECO:0007669"/>
    <property type="project" value="UniProtKB-SubCell"/>
</dbReference>
<evidence type="ECO:0000256" key="2">
    <source>
        <dbReference type="ARBA" id="ARBA00022454"/>
    </source>
</evidence>
<dbReference type="PANTHER" id="PTHR46223:SF3">
    <property type="entry name" value="HISTONE-LYSINE N-METHYLTRANSFERASE SET-23"/>
    <property type="match status" value="1"/>
</dbReference>
<dbReference type="InterPro" id="IPR050973">
    <property type="entry name" value="H3K9_Histone-Lys_N-MTase"/>
</dbReference>
<dbReference type="STRING" id="105231.A0A1Y1HIZ6"/>
<reference evidence="10 11" key="1">
    <citation type="journal article" date="2014" name="Nat. Commun.">
        <title>Klebsormidium flaccidum genome reveals primary factors for plant terrestrial adaptation.</title>
        <authorList>
            <person name="Hori K."/>
            <person name="Maruyama F."/>
            <person name="Fujisawa T."/>
            <person name="Togashi T."/>
            <person name="Yamamoto N."/>
            <person name="Seo M."/>
            <person name="Sato S."/>
            <person name="Yamada T."/>
            <person name="Mori H."/>
            <person name="Tajima N."/>
            <person name="Moriyama T."/>
            <person name="Ikeuchi M."/>
            <person name="Watanabe M."/>
            <person name="Wada H."/>
            <person name="Kobayashi K."/>
            <person name="Saito M."/>
            <person name="Masuda T."/>
            <person name="Sasaki-Sekimoto Y."/>
            <person name="Mashiguchi K."/>
            <person name="Awai K."/>
            <person name="Shimojima M."/>
            <person name="Masuda S."/>
            <person name="Iwai M."/>
            <person name="Nobusawa T."/>
            <person name="Narise T."/>
            <person name="Kondo S."/>
            <person name="Saito H."/>
            <person name="Sato R."/>
            <person name="Murakawa M."/>
            <person name="Ihara Y."/>
            <person name="Oshima-Yamada Y."/>
            <person name="Ohtaka K."/>
            <person name="Satoh M."/>
            <person name="Sonobe K."/>
            <person name="Ishii M."/>
            <person name="Ohtani R."/>
            <person name="Kanamori-Sato M."/>
            <person name="Honoki R."/>
            <person name="Miyazaki D."/>
            <person name="Mochizuki H."/>
            <person name="Umetsu J."/>
            <person name="Higashi K."/>
            <person name="Shibata D."/>
            <person name="Kamiya Y."/>
            <person name="Sato N."/>
            <person name="Nakamura Y."/>
            <person name="Tabata S."/>
            <person name="Ida S."/>
            <person name="Kurokawa K."/>
            <person name="Ohta H."/>
        </authorList>
    </citation>
    <scope>NUCLEOTIDE SEQUENCE [LARGE SCALE GENOMIC DNA]</scope>
    <source>
        <strain evidence="10 11">NIES-2285</strain>
    </source>
</reference>
<sequence>MASEGQSLVVFECGPACRCGAECSNRVTQRGIAARVKVVRHRQKGWCLHAAEDIRRGAFVCQYAGELLTNAEANRRHLIYDCPEYHSSGRPPPALLVVREHLPSKTASLRLNIDATHFGNVARFVNHSCDGGNATRVLVRQTGWPLPHVALFANREILAGEEITMSYGEVKADESTLQTAPPCYCGSSNCIGLMPRDVA</sequence>
<dbReference type="GO" id="GO:0046872">
    <property type="term" value="F:metal ion binding"/>
    <property type="evidence" value="ECO:0007669"/>
    <property type="project" value="UniProtKB-KW"/>
</dbReference>
<dbReference type="SMART" id="SM00317">
    <property type="entry name" value="SET"/>
    <property type="match status" value="1"/>
</dbReference>